<dbReference type="SUPFAM" id="SSF74650">
    <property type="entry name" value="Galactose mutarotase-like"/>
    <property type="match status" value="1"/>
</dbReference>
<comment type="caution">
    <text evidence="6">The sequence shown here is derived from an EMBL/GenBank/DDBJ whole genome shotgun (WGS) entry which is preliminary data.</text>
</comment>
<keyword evidence="2" id="KW-0479">Metal-binding</keyword>
<dbReference type="SUPFAM" id="SSF88713">
    <property type="entry name" value="Glycoside hydrolase/deacetylase"/>
    <property type="match status" value="1"/>
</dbReference>
<name>A0A2H3L155_9CHLR</name>
<dbReference type="OrthoDB" id="9772207at2"/>
<dbReference type="PANTHER" id="PTHR46017">
    <property type="entry name" value="ALPHA-MANNOSIDASE 2C1"/>
    <property type="match status" value="1"/>
</dbReference>
<dbReference type="Pfam" id="PF09261">
    <property type="entry name" value="Alpha-mann_mid"/>
    <property type="match status" value="1"/>
</dbReference>
<dbReference type="Pfam" id="PF07748">
    <property type="entry name" value="Glyco_hydro_38C"/>
    <property type="match status" value="1"/>
</dbReference>
<dbReference type="InterPro" id="IPR028995">
    <property type="entry name" value="Glyco_hydro_57/38_cen_sf"/>
</dbReference>
<feature type="domain" description="Glycoside hydrolase family 38 central" evidence="5">
    <location>
        <begin position="292"/>
        <end position="373"/>
    </location>
</feature>
<dbReference type="InterPro" id="IPR011682">
    <property type="entry name" value="Glyco_hydro_38_C"/>
</dbReference>
<dbReference type="SMART" id="SM00872">
    <property type="entry name" value="Alpha-mann_mid"/>
    <property type="match status" value="1"/>
</dbReference>
<accession>A0A2H3L155</accession>
<dbReference type="SUPFAM" id="SSF88688">
    <property type="entry name" value="Families 57/38 glycoside transferase middle domain"/>
    <property type="match status" value="1"/>
</dbReference>
<proteinExistence type="inferred from homology"/>
<evidence type="ECO:0000259" key="5">
    <source>
        <dbReference type="SMART" id="SM00872"/>
    </source>
</evidence>
<evidence type="ECO:0000313" key="7">
    <source>
        <dbReference type="Proteomes" id="UP000220922"/>
    </source>
</evidence>
<dbReference type="InterPro" id="IPR000602">
    <property type="entry name" value="Glyco_hydro_38_N"/>
</dbReference>
<dbReference type="InterPro" id="IPR027291">
    <property type="entry name" value="Glyco_hydro_38_N_sf"/>
</dbReference>
<organism evidence="6 7">
    <name type="scientific">Candidatus Chloroploca asiatica</name>
    <dbReference type="NCBI Taxonomy" id="1506545"/>
    <lineage>
        <taxon>Bacteria</taxon>
        <taxon>Bacillati</taxon>
        <taxon>Chloroflexota</taxon>
        <taxon>Chloroflexia</taxon>
        <taxon>Chloroflexales</taxon>
        <taxon>Chloroflexineae</taxon>
        <taxon>Oscillochloridaceae</taxon>
        <taxon>Candidatus Chloroploca</taxon>
    </lineage>
</organism>
<dbReference type="EMBL" id="LYXE01000102">
    <property type="protein sequence ID" value="PDV98388.1"/>
    <property type="molecule type" value="Genomic_DNA"/>
</dbReference>
<dbReference type="GO" id="GO:0006013">
    <property type="term" value="P:mannose metabolic process"/>
    <property type="evidence" value="ECO:0007669"/>
    <property type="project" value="InterPro"/>
</dbReference>
<keyword evidence="4" id="KW-0326">Glycosidase</keyword>
<dbReference type="RefSeq" id="WP_097653567.1">
    <property type="nucleotide sequence ID" value="NZ_LYXE01000102.1"/>
</dbReference>
<protein>
    <submittedName>
        <fullName evidence="6">Glycoside hydrolase</fullName>
    </submittedName>
</protein>
<gene>
    <name evidence="6" type="ORF">A9Q02_15640</name>
</gene>
<dbReference type="Proteomes" id="UP000220922">
    <property type="component" value="Unassembled WGS sequence"/>
</dbReference>
<comment type="similarity">
    <text evidence="1">Belongs to the glycosyl hydrolase 38 family.</text>
</comment>
<dbReference type="Gene3D" id="2.60.40.2210">
    <property type="match status" value="1"/>
</dbReference>
<dbReference type="PANTHER" id="PTHR46017:SF2">
    <property type="entry name" value="MANNOSYLGLYCERATE HYDROLASE"/>
    <property type="match status" value="1"/>
</dbReference>
<evidence type="ECO:0000256" key="3">
    <source>
        <dbReference type="ARBA" id="ARBA00022801"/>
    </source>
</evidence>
<dbReference type="InterPro" id="IPR011330">
    <property type="entry name" value="Glyco_hydro/deAcase_b/a-brl"/>
</dbReference>
<dbReference type="GO" id="GO:0030246">
    <property type="term" value="F:carbohydrate binding"/>
    <property type="evidence" value="ECO:0007669"/>
    <property type="project" value="InterPro"/>
</dbReference>
<dbReference type="InterPro" id="IPR011013">
    <property type="entry name" value="Gal_mutarotase_sf_dom"/>
</dbReference>
<dbReference type="GO" id="GO:0009313">
    <property type="term" value="P:oligosaccharide catabolic process"/>
    <property type="evidence" value="ECO:0007669"/>
    <property type="project" value="TreeGrafter"/>
</dbReference>
<reference evidence="6 7" key="1">
    <citation type="submission" date="2016-05" db="EMBL/GenBank/DDBJ databases">
        <authorList>
            <person name="Lavstsen T."/>
            <person name="Jespersen J.S."/>
        </authorList>
    </citation>
    <scope>NUCLEOTIDE SEQUENCE [LARGE SCALE GENOMIC DNA]</scope>
    <source>
        <strain evidence="6 7">B7-9</strain>
    </source>
</reference>
<evidence type="ECO:0000256" key="1">
    <source>
        <dbReference type="ARBA" id="ARBA00009792"/>
    </source>
</evidence>
<dbReference type="AlphaFoldDB" id="A0A2H3L155"/>
<keyword evidence="3 6" id="KW-0378">Hydrolase</keyword>
<dbReference type="Gene3D" id="2.70.98.30">
    <property type="entry name" value="Golgi alpha-mannosidase II, domain 4"/>
    <property type="match status" value="1"/>
</dbReference>
<evidence type="ECO:0000313" key="6">
    <source>
        <dbReference type="EMBL" id="PDV98388.1"/>
    </source>
</evidence>
<dbReference type="Gene3D" id="3.20.110.10">
    <property type="entry name" value="Glycoside hydrolase 38, N terminal domain"/>
    <property type="match status" value="1"/>
</dbReference>
<dbReference type="InterPro" id="IPR015341">
    <property type="entry name" value="Glyco_hydro_38_cen"/>
</dbReference>
<dbReference type="InterPro" id="IPR037094">
    <property type="entry name" value="Glyco_hydro_38_cen_sf"/>
</dbReference>
<dbReference type="GO" id="GO:0004559">
    <property type="term" value="F:alpha-mannosidase activity"/>
    <property type="evidence" value="ECO:0007669"/>
    <property type="project" value="InterPro"/>
</dbReference>
<evidence type="ECO:0000256" key="4">
    <source>
        <dbReference type="ARBA" id="ARBA00023295"/>
    </source>
</evidence>
<evidence type="ECO:0000256" key="2">
    <source>
        <dbReference type="ARBA" id="ARBA00022723"/>
    </source>
</evidence>
<dbReference type="Pfam" id="PF01074">
    <property type="entry name" value="Glyco_hydro_38N"/>
    <property type="match status" value="1"/>
</dbReference>
<dbReference type="GO" id="GO:0046872">
    <property type="term" value="F:metal ion binding"/>
    <property type="evidence" value="ECO:0007669"/>
    <property type="project" value="UniProtKB-KW"/>
</dbReference>
<keyword evidence="7" id="KW-1185">Reference proteome</keyword>
<dbReference type="Gene3D" id="1.20.1270.50">
    <property type="entry name" value="Glycoside hydrolase family 38, central domain"/>
    <property type="match status" value="1"/>
</dbReference>
<sequence>MQRRAHYILSSHWDREWYRPLQHFRSALVALLDEVLEALATGQLHGPFTTDGQVIMLEDYLEVRPERRAEVEALARAGLLVVGPWYTVPDEFLVSGEALVRNLRYGCEVARRFGAVPSSAGWVCDQFGHISQLPQIFAGFGLRGVFLWRGVNFAAGRHFHWRGADGTVLPTYRFGRGGYSAFAFEVRAADDPGRRVSTAEARMRLEAYLAAEAAVTAVAPLLVFDGGDHLAWDATVYEAVTAYSQDAGAPFALIPSSLDAYLDDLLADPAAITATITGELREPGLPPRAENEAWLIPGVLASRVPLKQENAACETLLTRWAEPFSVWAARALGRPYPHQLLEIAWRWLLQNHPHDSLGGCSIDLVHRDMHYRFSQCRQIADLLATEATRVIALAIEGDVASDEVRVVVFNPLAQPLNETVELTLDLPHTWPAFTEFFGFEDLPAFRIYDPVGNEVPYQRLSQRLGVTRTRLDPHKFPQGVQVNEVRVSLPLALPALGYVSLTVHPGALDPLLPHQSPRPIAQPTRHPGRGLATSARAMANELLEVVIAPDGTLHLHDRRNGATYEHLLSFEDCADIGDGWFHGLAVADAAHSSCGAATSVALVHNGPYVTTFRLRTALRVPERFDFVRGTRAETLTTLELDTLVSLRPGCARVEVATKVRNTACDHRLRVLLPSGTDAVTYLADGAFDVLERPVAVRADAHTYRELEVEGRPQQNWSAVYAAGRGLAVVAPGQLETAVLDRPDRPLALTLYRSTGRTVLTDGEPDGQLLGEQLSVRYWLVPLSDAPDRAALGALAQQLAAGLRTSQCTAGDRPVMQPAQRLPLSASLLRLSGGAVLSSLAQTALGLEVRIFNPEEAAITATLHVPTTIRQAQRVNLAGEPVEAPVPVREGVFDVVMRAKQIVSLRLAG</sequence>